<dbReference type="InterPro" id="IPR005531">
    <property type="entry name" value="Asp23"/>
</dbReference>
<gene>
    <name evidence="2" type="ORF">ERL59_06930</name>
</gene>
<dbReference type="OrthoDB" id="9793465at2"/>
<comment type="caution">
    <text evidence="2">The sequence shown here is derived from an EMBL/GenBank/DDBJ whole genome shotgun (WGS) entry which is preliminary data.</text>
</comment>
<dbReference type="Pfam" id="PF03780">
    <property type="entry name" value="Asp23"/>
    <property type="match status" value="1"/>
</dbReference>
<protein>
    <submittedName>
        <fullName evidence="2">Asp23/Gls24 family envelope stress response protein</fullName>
    </submittedName>
</protein>
<dbReference type="AlphaFoldDB" id="A0A6N9Q096"/>
<dbReference type="Proteomes" id="UP000448943">
    <property type="component" value="Unassembled WGS sequence"/>
</dbReference>
<evidence type="ECO:0000313" key="2">
    <source>
        <dbReference type="EMBL" id="NBI28687.1"/>
    </source>
</evidence>
<name>A0A6N9Q096_9BACL</name>
<proteinExistence type="inferred from homology"/>
<dbReference type="PANTHER" id="PTHR34297">
    <property type="entry name" value="HYPOTHETICAL CYTOSOLIC PROTEIN-RELATED"/>
    <property type="match status" value="1"/>
</dbReference>
<dbReference type="EMBL" id="SIJB01000017">
    <property type="protein sequence ID" value="NBI28687.1"/>
    <property type="molecule type" value="Genomic_DNA"/>
</dbReference>
<comment type="similarity">
    <text evidence="1">Belongs to the asp23 family.</text>
</comment>
<organism evidence="2 3">
    <name type="scientific">Chengkuizengella marina</name>
    <dbReference type="NCBI Taxonomy" id="2507566"/>
    <lineage>
        <taxon>Bacteria</taxon>
        <taxon>Bacillati</taxon>
        <taxon>Bacillota</taxon>
        <taxon>Bacilli</taxon>
        <taxon>Bacillales</taxon>
        <taxon>Paenibacillaceae</taxon>
        <taxon>Chengkuizengella</taxon>
    </lineage>
</organism>
<accession>A0A6N9Q096</accession>
<evidence type="ECO:0000313" key="3">
    <source>
        <dbReference type="Proteomes" id="UP000448943"/>
    </source>
</evidence>
<dbReference type="RefSeq" id="WP_160645482.1">
    <property type="nucleotide sequence ID" value="NZ_SIJB01000017.1"/>
</dbReference>
<keyword evidence="3" id="KW-1185">Reference proteome</keyword>
<reference evidence="2 3" key="1">
    <citation type="submission" date="2019-01" db="EMBL/GenBank/DDBJ databases">
        <title>Chengkuizengella sp. nov., isolated from deep-sea sediment of East Pacific Ocean.</title>
        <authorList>
            <person name="Yang J."/>
            <person name="Lai Q."/>
            <person name="Shao Z."/>
        </authorList>
    </citation>
    <scope>NUCLEOTIDE SEQUENCE [LARGE SCALE GENOMIC DNA]</scope>
    <source>
        <strain evidence="2 3">YPA3-1-1</strain>
    </source>
</reference>
<evidence type="ECO:0000256" key="1">
    <source>
        <dbReference type="ARBA" id="ARBA00005721"/>
    </source>
</evidence>
<sequence length="133" mass="14346">MSSTKTLTNLELERRELGRVHIVPEVVEIIAGMATIEVDGVASMSGGIAGGIAEWIGRKNLSKGIKVEVGERDVIVDVSIIVEYGKEIPIIASNIQGNVKEAIHSMTGLVVVEVNVNVHGIDFEQEEKKDIVD</sequence>